<comment type="caution">
    <text evidence="1">The sequence shown here is derived from an EMBL/GenBank/DDBJ whole genome shotgun (WGS) entry which is preliminary data.</text>
</comment>
<gene>
    <name evidence="1" type="ORF">BOW52_02235</name>
</gene>
<keyword evidence="2" id="KW-1185">Reference proteome</keyword>
<organism evidence="1 2">
    <name type="scientific">Solemya elarraichensis gill symbiont</name>
    <dbReference type="NCBI Taxonomy" id="1918949"/>
    <lineage>
        <taxon>Bacteria</taxon>
        <taxon>Pseudomonadati</taxon>
        <taxon>Pseudomonadota</taxon>
        <taxon>Gammaproteobacteria</taxon>
        <taxon>sulfur-oxidizing symbionts</taxon>
    </lineage>
</organism>
<sequence>MPWLKPKFVPITIKVGKAIIAEMVVDTLIARIKSYTDLYGIIIIANIDLIITKNRMYANTNRNATARNPSGAPVADAVPGRKNKILAADNNIVFEIRMKTPFK</sequence>
<dbReference type="Proteomes" id="UP000190198">
    <property type="component" value="Unassembled WGS sequence"/>
</dbReference>
<name>A0A1T2LCF3_9GAMM</name>
<proteinExistence type="predicted"/>
<dbReference type="AlphaFoldDB" id="A0A1T2LCF3"/>
<dbReference type="EMBL" id="MPRK01000022">
    <property type="protein sequence ID" value="OOZ42626.1"/>
    <property type="molecule type" value="Genomic_DNA"/>
</dbReference>
<evidence type="ECO:0000313" key="1">
    <source>
        <dbReference type="EMBL" id="OOZ42626.1"/>
    </source>
</evidence>
<reference evidence="1 2" key="1">
    <citation type="submission" date="2016-11" db="EMBL/GenBank/DDBJ databases">
        <title>Mixed transmission modes and dynamic genome evolution in an obligate animal-bacterial symbiosis.</title>
        <authorList>
            <person name="Russell S.L."/>
            <person name="Corbett-Detig R.B."/>
            <person name="Cavanaugh C.M."/>
        </authorList>
    </citation>
    <scope>NUCLEOTIDE SEQUENCE [LARGE SCALE GENOMIC DNA]</scope>
    <source>
        <strain evidence="1">Sp-SM6</strain>
    </source>
</reference>
<evidence type="ECO:0000313" key="2">
    <source>
        <dbReference type="Proteomes" id="UP000190198"/>
    </source>
</evidence>
<protein>
    <submittedName>
        <fullName evidence="1">Uncharacterized protein</fullName>
    </submittedName>
</protein>
<accession>A0A1T2LCF3</accession>